<sequence>MQTVAVTCFWLALIGAAAAIPFGVDVRSADHGVLRLLAEANAMSGTADPAVTTECFNYYMPIINKISANFSTQYEQCVTVATQASANLTATAAQNRVAFVNQTASICSAFTTCNSDNDTLDFFNCYVTAASADILDIYTLSDSASTAALSLKSGLQMISDKETSCTSDAQRTYTTQTAETYKELYACFVSGLPGSTTAATSSTAPPESSAADDSTASVASSAAPLAS</sequence>
<protein>
    <recommendedName>
        <fullName evidence="3">Protein TsetseEP domain-containing protein</fullName>
    </recommendedName>
</protein>
<dbReference type="EMBL" id="GAKP01010633">
    <property type="protein sequence ID" value="JAC48319.1"/>
    <property type="molecule type" value="Transcribed_RNA"/>
</dbReference>
<evidence type="ECO:0000256" key="2">
    <source>
        <dbReference type="SAM" id="SignalP"/>
    </source>
</evidence>
<name>A0A034W0W3_BACDO</name>
<feature type="signal peptide" evidence="2">
    <location>
        <begin position="1"/>
        <end position="19"/>
    </location>
</feature>
<dbReference type="InterPro" id="IPR007931">
    <property type="entry name" value="TsetseEP"/>
</dbReference>
<feature type="chain" id="PRO_5001557218" description="Protein TsetseEP domain-containing protein" evidence="2">
    <location>
        <begin position="20"/>
        <end position="227"/>
    </location>
</feature>
<evidence type="ECO:0000256" key="1">
    <source>
        <dbReference type="SAM" id="MobiDB-lite"/>
    </source>
</evidence>
<dbReference type="Pfam" id="PF05267">
    <property type="entry name" value="DUF725"/>
    <property type="match status" value="1"/>
</dbReference>
<organism evidence="4">
    <name type="scientific">Bactrocera dorsalis</name>
    <name type="common">Oriental fruit fly</name>
    <name type="synonym">Dacus dorsalis</name>
    <dbReference type="NCBI Taxonomy" id="27457"/>
    <lineage>
        <taxon>Eukaryota</taxon>
        <taxon>Metazoa</taxon>
        <taxon>Ecdysozoa</taxon>
        <taxon>Arthropoda</taxon>
        <taxon>Hexapoda</taxon>
        <taxon>Insecta</taxon>
        <taxon>Pterygota</taxon>
        <taxon>Neoptera</taxon>
        <taxon>Endopterygota</taxon>
        <taxon>Diptera</taxon>
        <taxon>Brachycera</taxon>
        <taxon>Muscomorpha</taxon>
        <taxon>Tephritoidea</taxon>
        <taxon>Tephritidae</taxon>
        <taxon>Bactrocera</taxon>
        <taxon>Bactrocera</taxon>
    </lineage>
</organism>
<proteinExistence type="predicted"/>
<evidence type="ECO:0000313" key="4">
    <source>
        <dbReference type="EMBL" id="JAC48319.1"/>
    </source>
</evidence>
<reference evidence="4" key="1">
    <citation type="journal article" date="2014" name="BMC Genomics">
        <title>Characterizing the developmental transcriptome of the oriental fruit fly, Bactrocera dorsalis (Diptera: Tephritidae) through comparative genomic analysis with Drosophila melanogaster utilizing modENCODE datasets.</title>
        <authorList>
            <person name="Geib S.M."/>
            <person name="Calla B."/>
            <person name="Hall B."/>
            <person name="Hou S."/>
            <person name="Manoukis N.C."/>
        </authorList>
    </citation>
    <scope>NUCLEOTIDE SEQUENCE</scope>
    <source>
        <strain evidence="4">Punador</strain>
    </source>
</reference>
<feature type="domain" description="Protein TsetseEP" evidence="3">
    <location>
        <begin position="52"/>
        <end position="171"/>
    </location>
</feature>
<dbReference type="AlphaFoldDB" id="A0A034W0W3"/>
<evidence type="ECO:0000259" key="3">
    <source>
        <dbReference type="Pfam" id="PF05267"/>
    </source>
</evidence>
<feature type="region of interest" description="Disordered" evidence="1">
    <location>
        <begin position="195"/>
        <end position="227"/>
    </location>
</feature>
<keyword evidence="2" id="KW-0732">Signal</keyword>
<dbReference type="OrthoDB" id="8054395at2759"/>
<accession>A0A034W0W3</accession>